<accession>A0A0F8ZP50</accession>
<evidence type="ECO:0000313" key="1">
    <source>
        <dbReference type="EMBL" id="KKK61681.1"/>
    </source>
</evidence>
<organism evidence="1">
    <name type="scientific">marine sediment metagenome</name>
    <dbReference type="NCBI Taxonomy" id="412755"/>
    <lineage>
        <taxon>unclassified sequences</taxon>
        <taxon>metagenomes</taxon>
        <taxon>ecological metagenomes</taxon>
    </lineage>
</organism>
<reference evidence="1" key="1">
    <citation type="journal article" date="2015" name="Nature">
        <title>Complex archaea that bridge the gap between prokaryotes and eukaryotes.</title>
        <authorList>
            <person name="Spang A."/>
            <person name="Saw J.H."/>
            <person name="Jorgensen S.L."/>
            <person name="Zaremba-Niedzwiedzka K."/>
            <person name="Martijn J."/>
            <person name="Lind A.E."/>
            <person name="van Eijk R."/>
            <person name="Schleper C."/>
            <person name="Guy L."/>
            <person name="Ettema T.J."/>
        </authorList>
    </citation>
    <scope>NUCLEOTIDE SEQUENCE</scope>
</reference>
<dbReference type="AlphaFoldDB" id="A0A0F8ZP50"/>
<dbReference type="EMBL" id="LAZR01062363">
    <property type="protein sequence ID" value="KKK61681.1"/>
    <property type="molecule type" value="Genomic_DNA"/>
</dbReference>
<feature type="non-terminal residue" evidence="1">
    <location>
        <position position="1"/>
    </location>
</feature>
<sequence length="34" mass="4043">YKIPIFIKQLEINGKVEHDMSKFPADLQIQKEIK</sequence>
<name>A0A0F8ZP50_9ZZZZ</name>
<comment type="caution">
    <text evidence="1">The sequence shown here is derived from an EMBL/GenBank/DDBJ whole genome shotgun (WGS) entry which is preliminary data.</text>
</comment>
<proteinExistence type="predicted"/>
<gene>
    <name evidence="1" type="ORF">LCGC14_3011940</name>
</gene>
<protein>
    <submittedName>
        <fullName evidence="1">Uncharacterized protein</fullName>
    </submittedName>
</protein>